<reference evidence="2 3" key="1">
    <citation type="submission" date="2018-08" db="EMBL/GenBank/DDBJ databases">
        <title>A genome reference for cultivated species of the human gut microbiota.</title>
        <authorList>
            <person name="Zou Y."/>
            <person name="Xue W."/>
            <person name="Luo G."/>
        </authorList>
    </citation>
    <scope>NUCLEOTIDE SEQUENCE [LARGE SCALE GENOMIC DNA]</scope>
    <source>
        <strain evidence="2 3">OF01-2LB</strain>
    </source>
</reference>
<name>A0A3E2W1V5_CLOIN</name>
<keyword evidence="1" id="KW-0472">Membrane</keyword>
<feature type="transmembrane region" description="Helical" evidence="1">
    <location>
        <begin position="51"/>
        <end position="72"/>
    </location>
</feature>
<evidence type="ECO:0000313" key="3">
    <source>
        <dbReference type="Proteomes" id="UP000260025"/>
    </source>
</evidence>
<proteinExistence type="predicted"/>
<feature type="transmembrane region" description="Helical" evidence="1">
    <location>
        <begin position="21"/>
        <end position="39"/>
    </location>
</feature>
<sequence>MYFMKALRVEHIKSKRTMLNIIPFALSLIVTICILFICRTSNKDEIVSNSLYYWINISSIAVPLLVGILAGIMGEQEQEAGNYQVIRKSIHRGQNFFFKSLYLLSLLAYFVFFSMILLYISIWSVYHPDNFTALLFLKTALIFMVGSLFLVPFQLWSSFYFNMGASIGFGIFGTIFVAYISSLPMIEERIWRLIPWTWSMKTTSIYFDNNTLNVQGVNLPLDLMIQLLFFVLLFVGIVLWFKKWEGQTKG</sequence>
<dbReference type="AlphaFoldDB" id="A0A3E2W1V5"/>
<dbReference type="NCBIfam" id="TIGR03733">
    <property type="entry name" value="lanti_perm_MutG"/>
    <property type="match status" value="1"/>
</dbReference>
<organism evidence="2 3">
    <name type="scientific">Clostridium innocuum</name>
    <dbReference type="NCBI Taxonomy" id="1522"/>
    <lineage>
        <taxon>Bacteria</taxon>
        <taxon>Bacillati</taxon>
        <taxon>Bacillota</taxon>
        <taxon>Clostridia</taxon>
        <taxon>Eubacteriales</taxon>
        <taxon>Clostridiaceae</taxon>
        <taxon>Clostridium</taxon>
    </lineage>
</organism>
<dbReference type="InterPro" id="IPR022294">
    <property type="entry name" value="ABC-transptr_permeasesu"/>
</dbReference>
<accession>A0A3E2W1V5</accession>
<dbReference type="Proteomes" id="UP000260025">
    <property type="component" value="Unassembled WGS sequence"/>
</dbReference>
<feature type="transmembrane region" description="Helical" evidence="1">
    <location>
        <begin position="223"/>
        <end position="241"/>
    </location>
</feature>
<dbReference type="EMBL" id="QVEV01000003">
    <property type="protein sequence ID" value="RGC17995.1"/>
    <property type="molecule type" value="Genomic_DNA"/>
</dbReference>
<dbReference type="OrthoDB" id="1701852at2"/>
<feature type="transmembrane region" description="Helical" evidence="1">
    <location>
        <begin position="101"/>
        <end position="125"/>
    </location>
</feature>
<protein>
    <submittedName>
        <fullName evidence="2">Lantibiotic immunity ABC transporter MutG family permease subunit</fullName>
    </submittedName>
</protein>
<comment type="caution">
    <text evidence="2">The sequence shown here is derived from an EMBL/GenBank/DDBJ whole genome shotgun (WGS) entry which is preliminary data.</text>
</comment>
<feature type="transmembrane region" description="Helical" evidence="1">
    <location>
        <begin position="159"/>
        <end position="180"/>
    </location>
</feature>
<dbReference type="CDD" id="cd21503">
    <property type="entry name" value="ABC-2_lan_permease"/>
    <property type="match status" value="1"/>
</dbReference>
<dbReference type="RefSeq" id="WP_117441975.1">
    <property type="nucleotide sequence ID" value="NZ_QVEV01000003.1"/>
</dbReference>
<feature type="transmembrane region" description="Helical" evidence="1">
    <location>
        <begin position="131"/>
        <end position="152"/>
    </location>
</feature>
<evidence type="ECO:0000313" key="2">
    <source>
        <dbReference type="EMBL" id="RGC17995.1"/>
    </source>
</evidence>
<keyword evidence="1" id="KW-0812">Transmembrane</keyword>
<evidence type="ECO:0000256" key="1">
    <source>
        <dbReference type="SAM" id="Phobius"/>
    </source>
</evidence>
<gene>
    <name evidence="2" type="ORF">DXA38_03265</name>
</gene>
<keyword evidence="1" id="KW-1133">Transmembrane helix</keyword>